<dbReference type="PANTHER" id="PTHR23068">
    <property type="entry name" value="DNA CYTOSINE-5- -METHYLTRANSFERASE 3-RELATED"/>
    <property type="match status" value="1"/>
</dbReference>
<evidence type="ECO:0000256" key="10">
    <source>
        <dbReference type="SAM" id="MobiDB-lite"/>
    </source>
</evidence>
<protein>
    <recommendedName>
        <fullName evidence="2">DNA (cytosine-5-)-methyltransferase</fullName>
        <ecNumber evidence="2">2.1.1.37</ecNumber>
    </recommendedName>
</protein>
<feature type="active site" evidence="9">
    <location>
        <position position="583"/>
    </location>
</feature>
<dbReference type="InterPro" id="IPR029063">
    <property type="entry name" value="SAM-dependent_MTases_sf"/>
</dbReference>
<dbReference type="GO" id="GO:0003677">
    <property type="term" value="F:DNA binding"/>
    <property type="evidence" value="ECO:0007669"/>
    <property type="project" value="UniProtKB-KW"/>
</dbReference>
<evidence type="ECO:0000256" key="5">
    <source>
        <dbReference type="ARBA" id="ARBA00022691"/>
    </source>
</evidence>
<dbReference type="PROSITE" id="PS51679">
    <property type="entry name" value="SAM_MT_C5"/>
    <property type="match status" value="1"/>
</dbReference>
<evidence type="ECO:0000256" key="8">
    <source>
        <dbReference type="ARBA" id="ARBA00023242"/>
    </source>
</evidence>
<keyword evidence="4 9" id="KW-0808">Transferase</keyword>
<dbReference type="Gene3D" id="3.40.50.150">
    <property type="entry name" value="Vaccinia Virus protein VP39"/>
    <property type="match status" value="2"/>
</dbReference>
<feature type="region of interest" description="Disordered" evidence="10">
    <location>
        <begin position="244"/>
        <end position="264"/>
    </location>
</feature>
<keyword evidence="7" id="KW-0238">DNA-binding</keyword>
<keyword evidence="6" id="KW-0677">Repeat</keyword>
<dbReference type="GO" id="GO:0003886">
    <property type="term" value="F:DNA (cytosine-5-)-methyltransferase activity"/>
    <property type="evidence" value="ECO:0007669"/>
    <property type="project" value="UniProtKB-EC"/>
</dbReference>
<evidence type="ECO:0000259" key="11">
    <source>
        <dbReference type="PROSITE" id="PS50030"/>
    </source>
</evidence>
<accession>A0A6D2IRP2</accession>
<evidence type="ECO:0000256" key="1">
    <source>
        <dbReference type="ARBA" id="ARBA00004123"/>
    </source>
</evidence>
<dbReference type="InterPro" id="IPR001525">
    <property type="entry name" value="C5_MeTfrase"/>
</dbReference>
<keyword evidence="3 9" id="KW-0489">Methyltransferase</keyword>
<dbReference type="Proteomes" id="UP000467841">
    <property type="component" value="Unassembled WGS sequence"/>
</dbReference>
<dbReference type="InterPro" id="IPR015940">
    <property type="entry name" value="UBA"/>
</dbReference>
<evidence type="ECO:0000259" key="12">
    <source>
        <dbReference type="PROSITE" id="PS51680"/>
    </source>
</evidence>
<dbReference type="PANTHER" id="PTHR23068:SF45">
    <property type="entry name" value="DNA (CYTOSINE-5)-METHYLTRANSFERASE DRM1"/>
    <property type="match status" value="1"/>
</dbReference>
<dbReference type="InterPro" id="IPR050390">
    <property type="entry name" value="C5-Methyltransferase"/>
</dbReference>
<evidence type="ECO:0000256" key="9">
    <source>
        <dbReference type="PROSITE-ProRule" id="PRU01016"/>
    </source>
</evidence>
<comment type="subcellular location">
    <subcellularLocation>
        <location evidence="1">Nucleus</location>
    </subcellularLocation>
</comment>
<evidence type="ECO:0000313" key="13">
    <source>
        <dbReference type="EMBL" id="CAA7033152.1"/>
    </source>
</evidence>
<name>A0A6D2IRP2_9BRAS</name>
<dbReference type="AlphaFoldDB" id="A0A6D2IRP2"/>
<dbReference type="Gene3D" id="1.10.8.10">
    <property type="entry name" value="DNA helicase RuvA subunit, C-terminal domain"/>
    <property type="match status" value="2"/>
</dbReference>
<dbReference type="PROSITE" id="PS51680">
    <property type="entry name" value="SAM_MT_DRM"/>
    <property type="match status" value="1"/>
</dbReference>
<evidence type="ECO:0000313" key="14">
    <source>
        <dbReference type="Proteomes" id="UP000467841"/>
    </source>
</evidence>
<dbReference type="EMBL" id="CACVBM020001129">
    <property type="protein sequence ID" value="CAA7033152.1"/>
    <property type="molecule type" value="Genomic_DNA"/>
</dbReference>
<keyword evidence="14" id="KW-1185">Reference proteome</keyword>
<feature type="compositionally biased region" description="Polar residues" evidence="10">
    <location>
        <begin position="15"/>
        <end position="28"/>
    </location>
</feature>
<feature type="domain" description="UBA" evidence="11">
    <location>
        <begin position="115"/>
        <end position="156"/>
    </location>
</feature>
<feature type="region of interest" description="Disordered" evidence="10">
    <location>
        <begin position="1"/>
        <end position="36"/>
    </location>
</feature>
<dbReference type="OrthoDB" id="641149at2759"/>
<evidence type="ECO:0000256" key="6">
    <source>
        <dbReference type="ARBA" id="ARBA00022737"/>
    </source>
</evidence>
<organism evidence="13 14">
    <name type="scientific">Microthlaspi erraticum</name>
    <dbReference type="NCBI Taxonomy" id="1685480"/>
    <lineage>
        <taxon>Eukaryota</taxon>
        <taxon>Viridiplantae</taxon>
        <taxon>Streptophyta</taxon>
        <taxon>Embryophyta</taxon>
        <taxon>Tracheophyta</taxon>
        <taxon>Spermatophyta</taxon>
        <taxon>Magnoliopsida</taxon>
        <taxon>eudicotyledons</taxon>
        <taxon>Gunneridae</taxon>
        <taxon>Pentapetalae</taxon>
        <taxon>rosids</taxon>
        <taxon>malvids</taxon>
        <taxon>Brassicales</taxon>
        <taxon>Brassicaceae</taxon>
        <taxon>Coluteocarpeae</taxon>
        <taxon>Microthlaspi</taxon>
    </lineage>
</organism>
<dbReference type="PROSITE" id="PS50030">
    <property type="entry name" value="UBA"/>
    <property type="match status" value="1"/>
</dbReference>
<dbReference type="EC" id="2.1.1.37" evidence="2"/>
<evidence type="ECO:0000256" key="4">
    <source>
        <dbReference type="ARBA" id="ARBA00022679"/>
    </source>
</evidence>
<keyword evidence="5 9" id="KW-0949">S-adenosyl-L-methionine</keyword>
<dbReference type="InterPro" id="IPR030380">
    <property type="entry name" value="SAM_MeTfrase_DRM"/>
</dbReference>
<sequence>MVEHSASDDEGEIDNNLQWSPSRSQSARDGNEVDWSDDDMMAIDNFQWSPEHYNSVRPAGVETDETVARFIEMGFSEEMIAQLRKPMVRKFGANVDPAQILETLVKISASSEANSSKSKLIDELILMGFSEEMVIKVINEYGEENVDEITNVLLSYAEAEKLCKREDEDINIINLSDGENELNSSSEVSTLQALIKIGYPREEASIAIERCGETANVAEVTDFIAAARLAREYDDFFEEPIIQHSKKSRVDNEPSRRGRNPRMAMSSDHQLITLPNPMIGFGLPDGTGLMTERPDPIPAVACGPPYFYYENVAMAPKGVWTTISKELYNIKPEFVDSKYFCAAMRKRGYVHNLPIRNRFQILPLQHQKIQDVLPLTRKWWPSWDERTKLNCLVTCGGSATDTEKVRAELEKFDGKPPPHVQKALLVDCKKGNLVWVGKNRVALLEPEEIERLLGFPRDHTRGGGVNTTERFKSLGNSFQVDTVAYHLSVLKVLFPNGINVLSLFTGIGGGEVALHRLGIPMKVVVSVEISRVNRNILRSFWEQTNQEGTLIEITDVTELKTEEIEDLMERFGGFDLVIGGSPCNNLAGGNRVSRKGLEGEQSQLFYDYCRILKDVRNKEARMRRGGL</sequence>
<comment type="caution">
    <text evidence="13">The sequence shown here is derived from an EMBL/GenBank/DDBJ whole genome shotgun (WGS) entry which is preliminary data.</text>
</comment>
<feature type="domain" description="SAM-dependent MTase DRM-type" evidence="12">
    <location>
        <begin position="291"/>
        <end position="622"/>
    </location>
</feature>
<dbReference type="Pfam" id="PF00145">
    <property type="entry name" value="DNA_methylase"/>
    <property type="match status" value="1"/>
</dbReference>
<gene>
    <name evidence="13" type="ORF">MERR_LOCUS20387</name>
</gene>
<dbReference type="GO" id="GO:0032259">
    <property type="term" value="P:methylation"/>
    <property type="evidence" value="ECO:0007669"/>
    <property type="project" value="UniProtKB-KW"/>
</dbReference>
<evidence type="ECO:0000256" key="3">
    <source>
        <dbReference type="ARBA" id="ARBA00022603"/>
    </source>
</evidence>
<keyword evidence="8" id="KW-0539">Nucleus</keyword>
<proteinExistence type="inferred from homology"/>
<evidence type="ECO:0000256" key="7">
    <source>
        <dbReference type="ARBA" id="ARBA00023125"/>
    </source>
</evidence>
<dbReference type="SUPFAM" id="SSF53335">
    <property type="entry name" value="S-adenosyl-L-methionine-dependent methyltransferases"/>
    <property type="match status" value="2"/>
</dbReference>
<evidence type="ECO:0000256" key="2">
    <source>
        <dbReference type="ARBA" id="ARBA00011975"/>
    </source>
</evidence>
<reference evidence="13" key="1">
    <citation type="submission" date="2020-01" db="EMBL/GenBank/DDBJ databases">
        <authorList>
            <person name="Mishra B."/>
        </authorList>
    </citation>
    <scope>NUCLEOTIDE SEQUENCE [LARGE SCALE GENOMIC DNA]</scope>
</reference>
<dbReference type="GO" id="GO:0005634">
    <property type="term" value="C:nucleus"/>
    <property type="evidence" value="ECO:0007669"/>
    <property type="project" value="UniProtKB-SubCell"/>
</dbReference>
<comment type="similarity">
    <text evidence="9">Belongs to the class I-like SAM-binding methyltransferase superfamily. C5-methyltransferase family.</text>
</comment>